<dbReference type="SMART" id="SM00448">
    <property type="entry name" value="REC"/>
    <property type="match status" value="1"/>
</dbReference>
<dbReference type="GO" id="GO:0000160">
    <property type="term" value="P:phosphorelay signal transduction system"/>
    <property type="evidence" value="ECO:0007669"/>
    <property type="project" value="InterPro"/>
</dbReference>
<dbReference type="InterPro" id="IPR011006">
    <property type="entry name" value="CheY-like_superfamily"/>
</dbReference>
<evidence type="ECO:0000313" key="5">
    <source>
        <dbReference type="Proteomes" id="UP000518300"/>
    </source>
</evidence>
<evidence type="ECO:0000256" key="2">
    <source>
        <dbReference type="PROSITE-ProRule" id="PRU00169"/>
    </source>
</evidence>
<dbReference type="Pfam" id="PF00072">
    <property type="entry name" value="Response_reg"/>
    <property type="match status" value="1"/>
</dbReference>
<dbReference type="RefSeq" id="WP_169346041.1">
    <property type="nucleotide sequence ID" value="NZ_JABBJJ010000077.1"/>
</dbReference>
<comment type="caution">
    <text evidence="4">The sequence shown here is derived from an EMBL/GenBank/DDBJ whole genome shotgun (WGS) entry which is preliminary data.</text>
</comment>
<dbReference type="Proteomes" id="UP000518300">
    <property type="component" value="Unassembled WGS sequence"/>
</dbReference>
<dbReference type="SUPFAM" id="SSF52172">
    <property type="entry name" value="CheY-like"/>
    <property type="match status" value="1"/>
</dbReference>
<keyword evidence="1 2" id="KW-0597">Phosphoprotein</keyword>
<dbReference type="PANTHER" id="PTHR44591:SF3">
    <property type="entry name" value="RESPONSE REGULATORY DOMAIN-CONTAINING PROTEIN"/>
    <property type="match status" value="1"/>
</dbReference>
<feature type="domain" description="Response regulatory" evidence="3">
    <location>
        <begin position="6"/>
        <end position="129"/>
    </location>
</feature>
<reference evidence="4 5" key="1">
    <citation type="submission" date="2020-04" db="EMBL/GenBank/DDBJ databases">
        <title>Draft genome of Pyxidicoccus fallax type strain.</title>
        <authorList>
            <person name="Whitworth D.E."/>
        </authorList>
    </citation>
    <scope>NUCLEOTIDE SEQUENCE [LARGE SCALE GENOMIC DNA]</scope>
    <source>
        <strain evidence="4 5">DSM 14698</strain>
    </source>
</reference>
<dbReference type="InterPro" id="IPR050595">
    <property type="entry name" value="Bact_response_regulator"/>
</dbReference>
<evidence type="ECO:0000313" key="4">
    <source>
        <dbReference type="EMBL" id="NMO16753.1"/>
    </source>
</evidence>
<dbReference type="Gene3D" id="3.40.50.2300">
    <property type="match status" value="1"/>
</dbReference>
<keyword evidence="5" id="KW-1185">Reference proteome</keyword>
<evidence type="ECO:0000259" key="3">
    <source>
        <dbReference type="PROSITE" id="PS50110"/>
    </source>
</evidence>
<sequence length="129" mass="14427">MNSHPRVLLVDDDGDLLEVYTLVLEDMGCVVTTARDGQEGLARALAQRPDLIITDLNMPRMNGLELCQRLREDEFLRFVPRILHSSEPLFRAPYGEVFLQKDGDLAGFQYRVALSLRGGRDGPELASVA</sequence>
<gene>
    <name evidence="4" type="ORF">HG543_18070</name>
</gene>
<dbReference type="AlphaFoldDB" id="A0A848LGL8"/>
<name>A0A848LGL8_9BACT</name>
<dbReference type="InterPro" id="IPR001789">
    <property type="entry name" value="Sig_transdc_resp-reg_receiver"/>
</dbReference>
<dbReference type="PANTHER" id="PTHR44591">
    <property type="entry name" value="STRESS RESPONSE REGULATOR PROTEIN 1"/>
    <property type="match status" value="1"/>
</dbReference>
<feature type="modified residue" description="4-aspartylphosphate" evidence="2">
    <location>
        <position position="55"/>
    </location>
</feature>
<accession>A0A848LGL8</accession>
<dbReference type="CDD" id="cd00156">
    <property type="entry name" value="REC"/>
    <property type="match status" value="1"/>
</dbReference>
<protein>
    <submittedName>
        <fullName evidence="4">Response regulator</fullName>
    </submittedName>
</protein>
<dbReference type="EMBL" id="JABBJJ010000077">
    <property type="protein sequence ID" value="NMO16753.1"/>
    <property type="molecule type" value="Genomic_DNA"/>
</dbReference>
<organism evidence="4 5">
    <name type="scientific">Pyxidicoccus fallax</name>
    <dbReference type="NCBI Taxonomy" id="394095"/>
    <lineage>
        <taxon>Bacteria</taxon>
        <taxon>Pseudomonadati</taxon>
        <taxon>Myxococcota</taxon>
        <taxon>Myxococcia</taxon>
        <taxon>Myxococcales</taxon>
        <taxon>Cystobacterineae</taxon>
        <taxon>Myxococcaceae</taxon>
        <taxon>Pyxidicoccus</taxon>
    </lineage>
</organism>
<dbReference type="PROSITE" id="PS50110">
    <property type="entry name" value="RESPONSE_REGULATORY"/>
    <property type="match status" value="1"/>
</dbReference>
<proteinExistence type="predicted"/>
<evidence type="ECO:0000256" key="1">
    <source>
        <dbReference type="ARBA" id="ARBA00022553"/>
    </source>
</evidence>